<feature type="signal peptide" evidence="1">
    <location>
        <begin position="1"/>
        <end position="23"/>
    </location>
</feature>
<evidence type="ECO:0008006" key="4">
    <source>
        <dbReference type="Google" id="ProtNLM"/>
    </source>
</evidence>
<comment type="caution">
    <text evidence="2">The sequence shown here is derived from an EMBL/GenBank/DDBJ whole genome shotgun (WGS) entry which is preliminary data.</text>
</comment>
<feature type="chain" id="PRO_5037458121" description="Porin domain-containing protein" evidence="1">
    <location>
        <begin position="24"/>
        <end position="395"/>
    </location>
</feature>
<sequence>MTCLRIVAIAASGLLALAPPALADEKKADGLQLSLSSEISTIWTSNAEQTARGHSDRILQHGETLTITTGDNQYGLRGSIGFSQMRYERLVAHDEDEISLSLDAETYIADATKIAGFLRLSYGEGGEQLDLGDVSIAIRSDKWQGELGASIAHEGDRWGIEAGFAYRQTRHGEARFEGIALVPTRLEANHDQFAASAGVLRLMTDGLAARFSGLYRHVAIPDADKLAFGRGGANLVRLSAGLATTSNLRAGFSLEAGGDIVFAGNGSASLYIMPYARAELILNLTDRFGMRAGFETDTDLSDPSDGFAEWAFAGEVGASYALTRSTRLSGRLFASHKRSIGFDLGLEDRWGAEASIELQTAEALALRATIEQSRTKGLMPSFDETRIAMILRAAL</sequence>
<evidence type="ECO:0000313" key="3">
    <source>
        <dbReference type="Proteomes" id="UP000596977"/>
    </source>
</evidence>
<protein>
    <recommendedName>
        <fullName evidence="4">Porin domain-containing protein</fullName>
    </recommendedName>
</protein>
<dbReference type="AlphaFoldDB" id="A0A916VV19"/>
<dbReference type="Proteomes" id="UP000596977">
    <property type="component" value="Unassembled WGS sequence"/>
</dbReference>
<evidence type="ECO:0000256" key="1">
    <source>
        <dbReference type="SAM" id="SignalP"/>
    </source>
</evidence>
<accession>A0A916VV19</accession>
<keyword evidence="1" id="KW-0732">Signal</keyword>
<name>A0A916VV19_9HYPH</name>
<reference evidence="2 3" key="1">
    <citation type="journal article" date="2014" name="Int. J. Syst. Evol. Microbiol.">
        <title>Complete genome sequence of Corynebacterium casei LMG S-19264T (=DSM 44701T), isolated from a smear-ripened cheese.</title>
        <authorList>
            <consortium name="US DOE Joint Genome Institute (JGI-PGF)"/>
            <person name="Walter F."/>
            <person name="Albersmeier A."/>
            <person name="Kalinowski J."/>
            <person name="Ruckert C."/>
        </authorList>
    </citation>
    <scope>NUCLEOTIDE SEQUENCE [LARGE SCALE GENOMIC DNA]</scope>
    <source>
        <strain evidence="2 3">CGMCC 1.15896</strain>
    </source>
</reference>
<gene>
    <name evidence="2" type="ORF">GCM10011499_08670</name>
</gene>
<keyword evidence="3" id="KW-1185">Reference proteome</keyword>
<dbReference type="OrthoDB" id="7940308at2"/>
<dbReference type="EMBL" id="BMKB01000001">
    <property type="protein sequence ID" value="GGA41319.1"/>
    <property type="molecule type" value="Genomic_DNA"/>
</dbReference>
<dbReference type="RefSeq" id="WP_127073130.1">
    <property type="nucleotide sequence ID" value="NZ_BMKB01000001.1"/>
</dbReference>
<evidence type="ECO:0000313" key="2">
    <source>
        <dbReference type="EMBL" id="GGA41319.1"/>
    </source>
</evidence>
<proteinExistence type="predicted"/>
<organism evidence="2 3">
    <name type="scientific">Pelagibacterium lentulum</name>
    <dbReference type="NCBI Taxonomy" id="2029865"/>
    <lineage>
        <taxon>Bacteria</taxon>
        <taxon>Pseudomonadati</taxon>
        <taxon>Pseudomonadota</taxon>
        <taxon>Alphaproteobacteria</taxon>
        <taxon>Hyphomicrobiales</taxon>
        <taxon>Devosiaceae</taxon>
        <taxon>Pelagibacterium</taxon>
    </lineage>
</organism>